<feature type="binding site" evidence="7">
    <location>
        <position position="168"/>
    </location>
    <ligand>
        <name>L-aspartate</name>
        <dbReference type="ChEBI" id="CHEBI:29991"/>
    </ligand>
</feature>
<feature type="binding site" evidence="7">
    <location>
        <position position="85"/>
    </location>
    <ligand>
        <name>L-aspartate</name>
        <dbReference type="ChEBI" id="CHEBI:29991"/>
    </ligand>
</feature>
<dbReference type="Proteomes" id="UP001501556">
    <property type="component" value="Unassembled WGS sequence"/>
</dbReference>
<dbReference type="InterPro" id="IPR006131">
    <property type="entry name" value="Asp_carbamoyltransf_Asp/Orn-bd"/>
</dbReference>
<name>A0ABP7PNH0_9BACT</name>
<reference evidence="11" key="1">
    <citation type="journal article" date="2019" name="Int. J. Syst. Evol. Microbiol.">
        <title>The Global Catalogue of Microorganisms (GCM) 10K type strain sequencing project: providing services to taxonomists for standard genome sequencing and annotation.</title>
        <authorList>
            <consortium name="The Broad Institute Genomics Platform"/>
            <consortium name="The Broad Institute Genome Sequencing Center for Infectious Disease"/>
            <person name="Wu L."/>
            <person name="Ma J."/>
        </authorList>
    </citation>
    <scope>NUCLEOTIDE SEQUENCE [LARGE SCALE GENOMIC DNA]</scope>
    <source>
        <strain evidence="11">JCM 17217</strain>
    </source>
</reference>
<dbReference type="RefSeq" id="WP_345122349.1">
    <property type="nucleotide sequence ID" value="NZ_BAABDI010000006.1"/>
</dbReference>
<dbReference type="Pfam" id="PF02729">
    <property type="entry name" value="OTCace_N"/>
    <property type="match status" value="1"/>
</dbReference>
<evidence type="ECO:0000259" key="8">
    <source>
        <dbReference type="Pfam" id="PF00185"/>
    </source>
</evidence>
<evidence type="ECO:0000256" key="6">
    <source>
        <dbReference type="ARBA" id="ARBA00048859"/>
    </source>
</evidence>
<dbReference type="NCBIfam" id="NF002032">
    <property type="entry name" value="PRK00856.1"/>
    <property type="match status" value="1"/>
</dbReference>
<feature type="binding site" evidence="7">
    <location>
        <position position="107"/>
    </location>
    <ligand>
        <name>carbamoyl phosphate</name>
        <dbReference type="ChEBI" id="CHEBI:58228"/>
    </ligand>
</feature>
<dbReference type="Pfam" id="PF00185">
    <property type="entry name" value="OTCace"/>
    <property type="match status" value="1"/>
</dbReference>
<dbReference type="PROSITE" id="PS00097">
    <property type="entry name" value="CARBAMOYLTRANSFERASE"/>
    <property type="match status" value="1"/>
</dbReference>
<comment type="similarity">
    <text evidence="2 7">Belongs to the aspartate/ornithine carbamoyltransferase superfamily. ATCase family.</text>
</comment>
<gene>
    <name evidence="7" type="primary">pyrB</name>
    <name evidence="10" type="ORF">GCM10022407_13350</name>
</gene>
<sequence length="335" mass="37359">MARKDLLDIASLHREEIELLLDQTTSFKELFATRSVNKVPALEGKSVLMLFYEDSTRTHSSFEVAAKRLSADVTNFDIAHSSITKGESVRETVETLQAMRTDYIVVRHGRSGLPGLIARQTTASVINAGDGAHEHPTQALLDAFTIKEKFPDPRGKKVLIIGDILHSRVARSTSTLLQKLGVEVAYLGPGSLVPKYGPATIRRFTDYQAAMAWSPDVVYLLRVQMERQDVQFFPSLREYHRLYGITNDRLAEIRQRGLYIMHPGPVNRGVELCDAVMDYERSLITNQVENGIVIRMAVLDWLTPGGEAPRAEPTFGRSSERHAHLASACRSISTA</sequence>
<evidence type="ECO:0000256" key="5">
    <source>
        <dbReference type="ARBA" id="ARBA00043884"/>
    </source>
</evidence>
<dbReference type="EMBL" id="BAABDI010000006">
    <property type="protein sequence ID" value="GAA3968604.1"/>
    <property type="molecule type" value="Genomic_DNA"/>
</dbReference>
<feature type="binding site" evidence="7">
    <location>
        <position position="135"/>
    </location>
    <ligand>
        <name>carbamoyl phosphate</name>
        <dbReference type="ChEBI" id="CHEBI:58228"/>
    </ligand>
</feature>
<feature type="binding site" evidence="7">
    <location>
        <position position="264"/>
    </location>
    <ligand>
        <name>carbamoyl phosphate</name>
        <dbReference type="ChEBI" id="CHEBI:58228"/>
    </ligand>
</feature>
<dbReference type="InterPro" id="IPR036901">
    <property type="entry name" value="Asp/Orn_carbamoylTrfase_sf"/>
</dbReference>
<keyword evidence="11" id="KW-1185">Reference proteome</keyword>
<organism evidence="10 11">
    <name type="scientific">Hymenobacter antarcticus</name>
    <dbReference type="NCBI Taxonomy" id="486270"/>
    <lineage>
        <taxon>Bacteria</taxon>
        <taxon>Pseudomonadati</taxon>
        <taxon>Bacteroidota</taxon>
        <taxon>Cytophagia</taxon>
        <taxon>Cytophagales</taxon>
        <taxon>Hymenobacteraceae</taxon>
        <taxon>Hymenobacter</taxon>
    </lineage>
</organism>
<dbReference type="PRINTS" id="PR00100">
    <property type="entry name" value="AOTCASE"/>
</dbReference>
<comment type="caution">
    <text evidence="10">The sequence shown here is derived from an EMBL/GenBank/DDBJ whole genome shotgun (WGS) entry which is preliminary data.</text>
</comment>
<accession>A0ABP7PNH0</accession>
<evidence type="ECO:0000313" key="11">
    <source>
        <dbReference type="Proteomes" id="UP001501556"/>
    </source>
</evidence>
<evidence type="ECO:0000259" key="9">
    <source>
        <dbReference type="Pfam" id="PF02729"/>
    </source>
</evidence>
<evidence type="ECO:0000256" key="7">
    <source>
        <dbReference type="HAMAP-Rule" id="MF_00001"/>
    </source>
</evidence>
<feature type="domain" description="Aspartate/ornithine carbamoyltransferase carbamoyl-P binding" evidence="9">
    <location>
        <begin position="4"/>
        <end position="148"/>
    </location>
</feature>
<feature type="binding site" evidence="7">
    <location>
        <position position="138"/>
    </location>
    <ligand>
        <name>carbamoyl phosphate</name>
        <dbReference type="ChEBI" id="CHEBI:58228"/>
    </ligand>
</feature>
<feature type="domain" description="Aspartate/ornithine carbamoyltransferase Asp/Orn-binding" evidence="8">
    <location>
        <begin position="155"/>
        <end position="302"/>
    </location>
</feature>
<dbReference type="PANTHER" id="PTHR45753">
    <property type="entry name" value="ORNITHINE CARBAMOYLTRANSFERASE, MITOCHONDRIAL"/>
    <property type="match status" value="1"/>
</dbReference>
<comment type="catalytic activity">
    <reaction evidence="6 7">
        <text>carbamoyl phosphate + L-aspartate = N-carbamoyl-L-aspartate + phosphate + H(+)</text>
        <dbReference type="Rhea" id="RHEA:20013"/>
        <dbReference type="ChEBI" id="CHEBI:15378"/>
        <dbReference type="ChEBI" id="CHEBI:29991"/>
        <dbReference type="ChEBI" id="CHEBI:32814"/>
        <dbReference type="ChEBI" id="CHEBI:43474"/>
        <dbReference type="ChEBI" id="CHEBI:58228"/>
        <dbReference type="EC" id="2.1.3.2"/>
    </reaction>
</comment>
<dbReference type="HAMAP" id="MF_00001">
    <property type="entry name" value="Asp_carb_tr"/>
    <property type="match status" value="1"/>
</dbReference>
<keyword evidence="3 7" id="KW-0808">Transferase</keyword>
<dbReference type="PRINTS" id="PR00101">
    <property type="entry name" value="ATCASE"/>
</dbReference>
<feature type="binding site" evidence="7">
    <location>
        <position position="57"/>
    </location>
    <ligand>
        <name>carbamoyl phosphate</name>
        <dbReference type="ChEBI" id="CHEBI:58228"/>
    </ligand>
</feature>
<evidence type="ECO:0000256" key="4">
    <source>
        <dbReference type="ARBA" id="ARBA00022975"/>
    </source>
</evidence>
<dbReference type="InterPro" id="IPR006130">
    <property type="entry name" value="Asp/Orn_carbamoylTrfase"/>
</dbReference>
<dbReference type="InterPro" id="IPR006132">
    <property type="entry name" value="Asp/Orn_carbamoyltranf_P-bd"/>
</dbReference>
<dbReference type="SUPFAM" id="SSF53671">
    <property type="entry name" value="Aspartate/ornithine carbamoyltransferase"/>
    <property type="match status" value="1"/>
</dbReference>
<feature type="binding site" evidence="7">
    <location>
        <position position="58"/>
    </location>
    <ligand>
        <name>carbamoyl phosphate</name>
        <dbReference type="ChEBI" id="CHEBI:58228"/>
    </ligand>
</feature>
<dbReference type="EC" id="2.1.3.2" evidence="7"/>
<dbReference type="Gene3D" id="3.40.50.1370">
    <property type="entry name" value="Aspartate/ornithine carbamoyltransferase"/>
    <property type="match status" value="2"/>
</dbReference>
<proteinExistence type="inferred from homology"/>
<comment type="subunit">
    <text evidence="7">Heterododecamer (2C3:3R2) of six catalytic PyrB chains organized as two trimers (C3), and six regulatory PyrI chains organized as three dimers (R2).</text>
</comment>
<dbReference type="PANTHER" id="PTHR45753:SF6">
    <property type="entry name" value="ASPARTATE CARBAMOYLTRANSFERASE"/>
    <property type="match status" value="1"/>
</dbReference>
<evidence type="ECO:0000256" key="2">
    <source>
        <dbReference type="ARBA" id="ARBA00008896"/>
    </source>
</evidence>
<dbReference type="NCBIfam" id="TIGR00670">
    <property type="entry name" value="asp_carb_tr"/>
    <property type="match status" value="1"/>
</dbReference>
<comment type="function">
    <text evidence="5 7">Catalyzes the condensation of carbamoyl phosphate and aspartate to form carbamoyl aspartate and inorganic phosphate, the committed step in the de novo pyrimidine nucleotide biosynthesis pathway.</text>
</comment>
<feature type="binding site" evidence="7">
    <location>
        <position position="222"/>
    </location>
    <ligand>
        <name>L-aspartate</name>
        <dbReference type="ChEBI" id="CHEBI:29991"/>
    </ligand>
</feature>
<evidence type="ECO:0000256" key="1">
    <source>
        <dbReference type="ARBA" id="ARBA00004852"/>
    </source>
</evidence>
<feature type="binding site" evidence="7">
    <location>
        <position position="265"/>
    </location>
    <ligand>
        <name>carbamoyl phosphate</name>
        <dbReference type="ChEBI" id="CHEBI:58228"/>
    </ligand>
</feature>
<dbReference type="InterPro" id="IPR002082">
    <property type="entry name" value="Asp_carbamoyltransf"/>
</dbReference>
<protein>
    <recommendedName>
        <fullName evidence="7">Aspartate carbamoyltransferase</fullName>
        <ecNumber evidence="7">2.1.3.2</ecNumber>
    </recommendedName>
    <alternativeName>
        <fullName evidence="7">Aspartate transcarbamylase</fullName>
        <shortName evidence="7">ATCase</shortName>
    </alternativeName>
</protein>
<evidence type="ECO:0000313" key="10">
    <source>
        <dbReference type="EMBL" id="GAA3968604.1"/>
    </source>
</evidence>
<evidence type="ECO:0000256" key="3">
    <source>
        <dbReference type="ARBA" id="ARBA00022679"/>
    </source>
</evidence>
<keyword evidence="4 7" id="KW-0665">Pyrimidine biosynthesis</keyword>
<comment type="pathway">
    <text evidence="1 7">Pyrimidine metabolism; UMP biosynthesis via de novo pathway; (S)-dihydroorotate from bicarbonate: step 2/3.</text>
</comment>